<sequence length="324" mass="37728">MSSPERDYVATAAGPSGQQYHQQEEDERREDDATTMTPAAATKPTFKERWQAKTYRPLHRKWPKKARKAMWWLMAVELIGLVPILVIFGIAQPDMYRTKMWQIGYDNKLNSNPAMILYAYANHRPLPKIAFVWTRTLTDFNVAISVISLFFLLAKLISFIMKVWFPIVAVFINVSLVVLYTVSVYGQIGPDYADPRYPAPAAWYFRYGCEMAKQRDAYQSCQIAQSSLGVTFYLLMVYVVNLGFCLYAMWPNPANDKKKDEDEDEYGPAEPKEPYNWEMQSIQTPIGRHMPYTPRTQAFHTLDRQLPLRQQQQQQQHHESQRYA</sequence>
<protein>
    <submittedName>
        <fullName evidence="1">Uncharacterized protein</fullName>
    </submittedName>
</protein>
<name>A0ACC0V0B0_9HYPO</name>
<proteinExistence type="predicted"/>
<accession>A0ACC0V0B0</accession>
<dbReference type="EMBL" id="CM047944">
    <property type="protein sequence ID" value="KAI9899205.1"/>
    <property type="molecule type" value="Genomic_DNA"/>
</dbReference>
<comment type="caution">
    <text evidence="1">The sequence shown here is derived from an EMBL/GenBank/DDBJ whole genome shotgun (WGS) entry which is preliminary data.</text>
</comment>
<evidence type="ECO:0000313" key="1">
    <source>
        <dbReference type="EMBL" id="KAI9899205.1"/>
    </source>
</evidence>
<evidence type="ECO:0000313" key="2">
    <source>
        <dbReference type="Proteomes" id="UP001163324"/>
    </source>
</evidence>
<organism evidence="1 2">
    <name type="scientific">Trichothecium roseum</name>
    <dbReference type="NCBI Taxonomy" id="47278"/>
    <lineage>
        <taxon>Eukaryota</taxon>
        <taxon>Fungi</taxon>
        <taxon>Dikarya</taxon>
        <taxon>Ascomycota</taxon>
        <taxon>Pezizomycotina</taxon>
        <taxon>Sordariomycetes</taxon>
        <taxon>Hypocreomycetidae</taxon>
        <taxon>Hypocreales</taxon>
        <taxon>Hypocreales incertae sedis</taxon>
        <taxon>Trichothecium</taxon>
    </lineage>
</organism>
<dbReference type="Proteomes" id="UP001163324">
    <property type="component" value="Chromosome 5"/>
</dbReference>
<keyword evidence="2" id="KW-1185">Reference proteome</keyword>
<gene>
    <name evidence="1" type="ORF">N3K66_005666</name>
</gene>
<reference evidence="1" key="1">
    <citation type="submission" date="2022-10" db="EMBL/GenBank/DDBJ databases">
        <title>Complete Genome of Trichothecium roseum strain YXFP-22015, a Plant Pathogen Isolated from Citrus.</title>
        <authorList>
            <person name="Wang Y."/>
            <person name="Zhu L."/>
        </authorList>
    </citation>
    <scope>NUCLEOTIDE SEQUENCE</scope>
    <source>
        <strain evidence="1">YXFP-22015</strain>
    </source>
</reference>